<evidence type="ECO:0008006" key="3">
    <source>
        <dbReference type="Google" id="ProtNLM"/>
    </source>
</evidence>
<evidence type="ECO:0000313" key="1">
    <source>
        <dbReference type="EMBL" id="RDY13140.1"/>
    </source>
</evidence>
<dbReference type="OrthoDB" id="8002883at2759"/>
<protein>
    <recommendedName>
        <fullName evidence="3">Reverse transcriptase/retrotransposon-derived protein RNase H-like domain-containing protein</fullName>
    </recommendedName>
</protein>
<reference evidence="1" key="1">
    <citation type="submission" date="2018-05" db="EMBL/GenBank/DDBJ databases">
        <title>Draft genome of Mucuna pruriens seed.</title>
        <authorList>
            <person name="Nnadi N.E."/>
            <person name="Vos R."/>
            <person name="Hasami M.H."/>
            <person name="Devisetty U.K."/>
            <person name="Aguiy J.C."/>
        </authorList>
    </citation>
    <scope>NUCLEOTIDE SEQUENCE [LARGE SCALE GENOMIC DNA]</scope>
    <source>
        <strain evidence="1">JCA_2017</strain>
    </source>
</reference>
<name>A0A371IDQ6_MUCPR</name>
<proteinExistence type="predicted"/>
<organism evidence="1 2">
    <name type="scientific">Mucuna pruriens</name>
    <name type="common">Velvet bean</name>
    <name type="synonym">Dolichos pruriens</name>
    <dbReference type="NCBI Taxonomy" id="157652"/>
    <lineage>
        <taxon>Eukaryota</taxon>
        <taxon>Viridiplantae</taxon>
        <taxon>Streptophyta</taxon>
        <taxon>Embryophyta</taxon>
        <taxon>Tracheophyta</taxon>
        <taxon>Spermatophyta</taxon>
        <taxon>Magnoliopsida</taxon>
        <taxon>eudicotyledons</taxon>
        <taxon>Gunneridae</taxon>
        <taxon>Pentapetalae</taxon>
        <taxon>rosids</taxon>
        <taxon>fabids</taxon>
        <taxon>Fabales</taxon>
        <taxon>Fabaceae</taxon>
        <taxon>Papilionoideae</taxon>
        <taxon>50 kb inversion clade</taxon>
        <taxon>NPAAA clade</taxon>
        <taxon>indigoferoid/millettioid clade</taxon>
        <taxon>Phaseoleae</taxon>
        <taxon>Mucuna</taxon>
    </lineage>
</organism>
<gene>
    <name evidence="1" type="ORF">CR513_01975</name>
</gene>
<dbReference type="Proteomes" id="UP000257109">
    <property type="component" value="Unassembled WGS sequence"/>
</dbReference>
<keyword evidence="2" id="KW-1185">Reference proteome</keyword>
<comment type="caution">
    <text evidence="1">The sequence shown here is derived from an EMBL/GenBank/DDBJ whole genome shotgun (WGS) entry which is preliminary data.</text>
</comment>
<feature type="non-terminal residue" evidence="1">
    <location>
        <position position="1"/>
    </location>
</feature>
<sequence length="158" mass="17714">MLLLQEFNLEIRDKKGADNIVADHLHCIKGKIDPVPIRDDFPDEQLLLIAHGQPWFADICNFLVTSTFSPGASKFKAMQGITYGMTPIYGDVVMTACILNSKIGSVLIFSILHLEVATMNPPRRPKKYLNVDSIGQLFFETHTNLSRSASNVKKPEWP</sequence>
<accession>A0A371IDQ6</accession>
<dbReference type="AlphaFoldDB" id="A0A371IDQ6"/>
<evidence type="ECO:0000313" key="2">
    <source>
        <dbReference type="Proteomes" id="UP000257109"/>
    </source>
</evidence>
<dbReference type="EMBL" id="QJKJ01000338">
    <property type="protein sequence ID" value="RDY13140.1"/>
    <property type="molecule type" value="Genomic_DNA"/>
</dbReference>